<dbReference type="GO" id="GO:0016747">
    <property type="term" value="F:acyltransferase activity, transferring groups other than amino-acyl groups"/>
    <property type="evidence" value="ECO:0007669"/>
    <property type="project" value="InterPro"/>
</dbReference>
<dbReference type="Pfam" id="PF01757">
    <property type="entry name" value="Acyl_transf_3"/>
    <property type="match status" value="1"/>
</dbReference>
<feature type="transmembrane region" description="Helical" evidence="1">
    <location>
        <begin position="116"/>
        <end position="133"/>
    </location>
</feature>
<keyword evidence="3" id="KW-0808">Transferase</keyword>
<dbReference type="InterPro" id="IPR050879">
    <property type="entry name" value="Acyltransferase_3"/>
</dbReference>
<sequence>MRGLAVLLVLASHASNAGIDLVPPSWIGGLRAAGLGRPGVFLFFVLSSFLLTGQLLARIDGAEPICWRRFAARRLLRIMPAYALTLGILVIFGAMGERPALEHLALVRAEHHFWTIPVEVFFYLTLPVIVLLLGPLRSVALRLAVLGVAATALRWAFPPDFTSEPPRYRPNVAPFLPIFLAGSALAVVGPALIELRDRARRGLLVLASIASFALVLLTPSVWSLVTGEPVEHTRFHLWFDAFAVLWAVVLAAALQPGGWIRAAASWAPLRWLGQISYSVYLLHALVLGYFVDRGAALGLPQAALGPAFLAASCLAGAASYWLVERPFLGVLSARATAPPEAD</sequence>
<evidence type="ECO:0000259" key="2">
    <source>
        <dbReference type="Pfam" id="PF01757"/>
    </source>
</evidence>
<feature type="transmembrane region" description="Helical" evidence="1">
    <location>
        <begin position="237"/>
        <end position="259"/>
    </location>
</feature>
<protein>
    <submittedName>
        <fullName evidence="3">Acyltransferase family protein</fullName>
    </submittedName>
</protein>
<keyword evidence="1" id="KW-1133">Transmembrane helix</keyword>
<evidence type="ECO:0000313" key="4">
    <source>
        <dbReference type="Proteomes" id="UP000320390"/>
    </source>
</evidence>
<organism evidence="3 4">
    <name type="scientific">Saltatorellus ferox</name>
    <dbReference type="NCBI Taxonomy" id="2528018"/>
    <lineage>
        <taxon>Bacteria</taxon>
        <taxon>Pseudomonadati</taxon>
        <taxon>Planctomycetota</taxon>
        <taxon>Planctomycetia</taxon>
        <taxon>Planctomycetia incertae sedis</taxon>
        <taxon>Saltatorellus</taxon>
    </lineage>
</organism>
<gene>
    <name evidence="3" type="ORF">Poly30_10050</name>
</gene>
<evidence type="ECO:0000256" key="1">
    <source>
        <dbReference type="SAM" id="Phobius"/>
    </source>
</evidence>
<dbReference type="InterPro" id="IPR002656">
    <property type="entry name" value="Acyl_transf_3_dom"/>
</dbReference>
<keyword evidence="3" id="KW-0012">Acyltransferase</keyword>
<dbReference type="GO" id="GO:0000271">
    <property type="term" value="P:polysaccharide biosynthetic process"/>
    <property type="evidence" value="ECO:0007669"/>
    <property type="project" value="TreeGrafter"/>
</dbReference>
<feature type="transmembrane region" description="Helical" evidence="1">
    <location>
        <begin position="140"/>
        <end position="157"/>
    </location>
</feature>
<evidence type="ECO:0000313" key="3">
    <source>
        <dbReference type="EMBL" id="QDV05507.1"/>
    </source>
</evidence>
<feature type="transmembrane region" description="Helical" evidence="1">
    <location>
        <begin position="303"/>
        <end position="323"/>
    </location>
</feature>
<dbReference type="GO" id="GO:0016020">
    <property type="term" value="C:membrane"/>
    <property type="evidence" value="ECO:0007669"/>
    <property type="project" value="TreeGrafter"/>
</dbReference>
<dbReference type="PANTHER" id="PTHR23028:SF53">
    <property type="entry name" value="ACYL_TRANSF_3 DOMAIN-CONTAINING PROTEIN"/>
    <property type="match status" value="1"/>
</dbReference>
<feature type="transmembrane region" description="Helical" evidence="1">
    <location>
        <begin position="40"/>
        <end position="57"/>
    </location>
</feature>
<accession>A0A518EN40</accession>
<keyword evidence="1" id="KW-0812">Transmembrane</keyword>
<dbReference type="PANTHER" id="PTHR23028">
    <property type="entry name" value="ACETYLTRANSFERASE"/>
    <property type="match status" value="1"/>
</dbReference>
<feature type="transmembrane region" description="Helical" evidence="1">
    <location>
        <begin position="172"/>
        <end position="192"/>
    </location>
</feature>
<keyword evidence="1" id="KW-0472">Membrane</keyword>
<feature type="transmembrane region" description="Helical" evidence="1">
    <location>
        <begin position="204"/>
        <end position="225"/>
    </location>
</feature>
<dbReference type="Proteomes" id="UP000320390">
    <property type="component" value="Chromosome"/>
</dbReference>
<feature type="transmembrane region" description="Helical" evidence="1">
    <location>
        <begin position="78"/>
        <end position="96"/>
    </location>
</feature>
<feature type="domain" description="Acyltransferase 3" evidence="2">
    <location>
        <begin position="1"/>
        <end position="318"/>
    </location>
</feature>
<reference evidence="3 4" key="1">
    <citation type="submission" date="2019-02" db="EMBL/GenBank/DDBJ databases">
        <title>Deep-cultivation of Planctomycetes and their phenomic and genomic characterization uncovers novel biology.</title>
        <authorList>
            <person name="Wiegand S."/>
            <person name="Jogler M."/>
            <person name="Boedeker C."/>
            <person name="Pinto D."/>
            <person name="Vollmers J."/>
            <person name="Rivas-Marin E."/>
            <person name="Kohn T."/>
            <person name="Peeters S.H."/>
            <person name="Heuer A."/>
            <person name="Rast P."/>
            <person name="Oberbeckmann S."/>
            <person name="Bunk B."/>
            <person name="Jeske O."/>
            <person name="Meyerdierks A."/>
            <person name="Storesund J.E."/>
            <person name="Kallscheuer N."/>
            <person name="Luecker S."/>
            <person name="Lage O.M."/>
            <person name="Pohl T."/>
            <person name="Merkel B.J."/>
            <person name="Hornburger P."/>
            <person name="Mueller R.-W."/>
            <person name="Bruemmer F."/>
            <person name="Labrenz M."/>
            <person name="Spormann A.M."/>
            <person name="Op den Camp H."/>
            <person name="Overmann J."/>
            <person name="Amann R."/>
            <person name="Jetten M.S.M."/>
            <person name="Mascher T."/>
            <person name="Medema M.H."/>
            <person name="Devos D.P."/>
            <person name="Kaster A.-K."/>
            <person name="Ovreas L."/>
            <person name="Rohde M."/>
            <person name="Galperin M.Y."/>
            <person name="Jogler C."/>
        </authorList>
    </citation>
    <scope>NUCLEOTIDE SEQUENCE [LARGE SCALE GENOMIC DNA]</scope>
    <source>
        <strain evidence="3 4">Poly30</strain>
    </source>
</reference>
<name>A0A518EN40_9BACT</name>
<keyword evidence="4" id="KW-1185">Reference proteome</keyword>
<feature type="transmembrane region" description="Helical" evidence="1">
    <location>
        <begin position="271"/>
        <end position="291"/>
    </location>
</feature>
<dbReference type="EMBL" id="CP036434">
    <property type="protein sequence ID" value="QDV05507.1"/>
    <property type="molecule type" value="Genomic_DNA"/>
</dbReference>
<proteinExistence type="predicted"/>
<dbReference type="AlphaFoldDB" id="A0A518EN40"/>